<evidence type="ECO:0000313" key="8">
    <source>
        <dbReference type="Proteomes" id="UP000569914"/>
    </source>
</evidence>
<dbReference type="Proteomes" id="UP000569914">
    <property type="component" value="Unassembled WGS sequence"/>
</dbReference>
<proteinExistence type="predicted"/>
<dbReference type="EMBL" id="JACCBU010000001">
    <property type="protein sequence ID" value="NYE72168.1"/>
    <property type="molecule type" value="Genomic_DNA"/>
</dbReference>
<evidence type="ECO:0000256" key="1">
    <source>
        <dbReference type="ARBA" id="ARBA00004496"/>
    </source>
</evidence>
<evidence type="ECO:0000256" key="2">
    <source>
        <dbReference type="ARBA" id="ARBA00022490"/>
    </source>
</evidence>
<dbReference type="InterPro" id="IPR036388">
    <property type="entry name" value="WH-like_DNA-bd_sf"/>
</dbReference>
<dbReference type="Pfam" id="PF22381">
    <property type="entry name" value="Staph_reg_Sar_Rot"/>
    <property type="match status" value="1"/>
</dbReference>
<dbReference type="AlphaFoldDB" id="A0A7Y9I8A7"/>
<dbReference type="GO" id="GO:0003677">
    <property type="term" value="F:DNA binding"/>
    <property type="evidence" value="ECO:0007669"/>
    <property type="project" value="UniProtKB-KW"/>
</dbReference>
<keyword evidence="4 7" id="KW-0238">DNA-binding</keyword>
<dbReference type="Gene3D" id="1.10.10.10">
    <property type="entry name" value="Winged helix-like DNA-binding domain superfamily/Winged helix DNA-binding domain"/>
    <property type="match status" value="1"/>
</dbReference>
<dbReference type="SMART" id="SM00347">
    <property type="entry name" value="HTH_MARR"/>
    <property type="match status" value="1"/>
</dbReference>
<dbReference type="PANTHER" id="PTHR33164:SF5">
    <property type="entry name" value="ORGANIC HYDROPEROXIDE RESISTANCE TRANSCRIPTIONAL REGULATOR"/>
    <property type="match status" value="1"/>
</dbReference>
<dbReference type="InterPro" id="IPR036390">
    <property type="entry name" value="WH_DNA-bd_sf"/>
</dbReference>
<dbReference type="GO" id="GO:0006950">
    <property type="term" value="P:response to stress"/>
    <property type="evidence" value="ECO:0007669"/>
    <property type="project" value="TreeGrafter"/>
</dbReference>
<dbReference type="RefSeq" id="WP_179752804.1">
    <property type="nucleotide sequence ID" value="NZ_JACCBU010000001.1"/>
</dbReference>
<dbReference type="InterPro" id="IPR039422">
    <property type="entry name" value="MarR/SlyA-like"/>
</dbReference>
<accession>A0A7Y9I8A7</accession>
<feature type="domain" description="HTH marR-type" evidence="6">
    <location>
        <begin position="8"/>
        <end position="135"/>
    </location>
</feature>
<dbReference type="PROSITE" id="PS50995">
    <property type="entry name" value="HTH_MARR_2"/>
    <property type="match status" value="1"/>
</dbReference>
<keyword evidence="2" id="KW-0963">Cytoplasm</keyword>
<name>A0A7Y9I8A7_9ACTN</name>
<dbReference type="PANTHER" id="PTHR33164">
    <property type="entry name" value="TRANSCRIPTIONAL REGULATOR, MARR FAMILY"/>
    <property type="match status" value="1"/>
</dbReference>
<sequence length="145" mass="16150">MKHGPDLDAMLCFALYSANHRMAQHYRELLAPWQLTYPQYLVLVALWRDRQLTVTRLGNLLGLDSGTVSPLLKRLEARDLVTRSREASDERVVTVRLTERGAALEAELADVPRCLADRVGIDAGTARALLGHLHDFTEGTLTKGS</sequence>
<dbReference type="InterPro" id="IPR000835">
    <property type="entry name" value="HTH_MarR-typ"/>
</dbReference>
<gene>
    <name evidence="7" type="ORF">BKA15_003497</name>
</gene>
<evidence type="ECO:0000313" key="7">
    <source>
        <dbReference type="EMBL" id="NYE72168.1"/>
    </source>
</evidence>
<evidence type="ECO:0000256" key="5">
    <source>
        <dbReference type="ARBA" id="ARBA00023163"/>
    </source>
</evidence>
<dbReference type="GO" id="GO:0005737">
    <property type="term" value="C:cytoplasm"/>
    <property type="evidence" value="ECO:0007669"/>
    <property type="project" value="UniProtKB-SubCell"/>
</dbReference>
<keyword evidence="8" id="KW-1185">Reference proteome</keyword>
<dbReference type="InterPro" id="IPR055166">
    <property type="entry name" value="Transc_reg_Sar_Rot_HTH"/>
</dbReference>
<comment type="subcellular location">
    <subcellularLocation>
        <location evidence="1">Cytoplasm</location>
    </subcellularLocation>
</comment>
<keyword evidence="3" id="KW-0805">Transcription regulation</keyword>
<dbReference type="PRINTS" id="PR00598">
    <property type="entry name" value="HTHMARR"/>
</dbReference>
<reference evidence="7 8" key="1">
    <citation type="submission" date="2020-07" db="EMBL/GenBank/DDBJ databases">
        <title>Sequencing the genomes of 1000 actinobacteria strains.</title>
        <authorList>
            <person name="Klenk H.-P."/>
        </authorList>
    </citation>
    <scope>NUCLEOTIDE SEQUENCE [LARGE SCALE GENOMIC DNA]</scope>
    <source>
        <strain evidence="7 8">DSM 22083</strain>
    </source>
</reference>
<comment type="caution">
    <text evidence="7">The sequence shown here is derived from an EMBL/GenBank/DDBJ whole genome shotgun (WGS) entry which is preliminary data.</text>
</comment>
<dbReference type="GO" id="GO:0003700">
    <property type="term" value="F:DNA-binding transcription factor activity"/>
    <property type="evidence" value="ECO:0007669"/>
    <property type="project" value="InterPro"/>
</dbReference>
<dbReference type="SUPFAM" id="SSF46785">
    <property type="entry name" value="Winged helix' DNA-binding domain"/>
    <property type="match status" value="1"/>
</dbReference>
<evidence type="ECO:0000256" key="4">
    <source>
        <dbReference type="ARBA" id="ARBA00023125"/>
    </source>
</evidence>
<evidence type="ECO:0000256" key="3">
    <source>
        <dbReference type="ARBA" id="ARBA00023015"/>
    </source>
</evidence>
<organism evidence="7 8">
    <name type="scientific">Microlunatus parietis</name>
    <dbReference type="NCBI Taxonomy" id="682979"/>
    <lineage>
        <taxon>Bacteria</taxon>
        <taxon>Bacillati</taxon>
        <taxon>Actinomycetota</taxon>
        <taxon>Actinomycetes</taxon>
        <taxon>Propionibacteriales</taxon>
        <taxon>Propionibacteriaceae</taxon>
        <taxon>Microlunatus</taxon>
    </lineage>
</organism>
<evidence type="ECO:0000259" key="6">
    <source>
        <dbReference type="PROSITE" id="PS50995"/>
    </source>
</evidence>
<keyword evidence="5" id="KW-0804">Transcription</keyword>
<protein>
    <submittedName>
        <fullName evidence="7">DNA-binding MarR family transcriptional regulator</fullName>
    </submittedName>
</protein>